<dbReference type="GO" id="GO:0006538">
    <property type="term" value="P:L-glutamate catabolic process"/>
    <property type="evidence" value="ECO:0007669"/>
    <property type="project" value="InterPro"/>
</dbReference>
<reference evidence="3" key="1">
    <citation type="submission" date="2016-10" db="EMBL/GenBank/DDBJ databases">
        <title>Sequence of Gallionella enrichment culture.</title>
        <authorList>
            <person name="Poehlein A."/>
            <person name="Muehling M."/>
            <person name="Daniel R."/>
        </authorList>
    </citation>
    <scope>NUCLEOTIDE SEQUENCE</scope>
</reference>
<dbReference type="PANTHER" id="PTHR43403:SF1">
    <property type="entry name" value="NAD-SPECIFIC GLUTAMATE DEHYDROGENASE"/>
    <property type="match status" value="1"/>
</dbReference>
<evidence type="ECO:0000259" key="2">
    <source>
        <dbReference type="Pfam" id="PF21074"/>
    </source>
</evidence>
<keyword evidence="3" id="KW-0560">Oxidoreductase</keyword>
<dbReference type="Pfam" id="PF05088">
    <property type="entry name" value="Bac_GDH_CD"/>
    <property type="match status" value="1"/>
</dbReference>
<gene>
    <name evidence="3" type="primary">gdhB_2</name>
    <name evidence="3" type="ORF">GALL_464330</name>
</gene>
<evidence type="ECO:0000259" key="1">
    <source>
        <dbReference type="Pfam" id="PF05088"/>
    </source>
</evidence>
<dbReference type="InterPro" id="IPR007780">
    <property type="entry name" value="NAD_Glu_DH_bac"/>
</dbReference>
<dbReference type="GO" id="GO:0004069">
    <property type="term" value="F:L-aspartate:2-oxoglutarate aminotransferase activity"/>
    <property type="evidence" value="ECO:0007669"/>
    <property type="project" value="InterPro"/>
</dbReference>
<dbReference type="Pfam" id="PF21074">
    <property type="entry name" value="GDH_C"/>
    <property type="match status" value="1"/>
</dbReference>
<dbReference type="GO" id="GO:0004352">
    <property type="term" value="F:glutamate dehydrogenase (NAD+) activity"/>
    <property type="evidence" value="ECO:0007669"/>
    <property type="project" value="UniProtKB-EC"/>
</dbReference>
<dbReference type="PANTHER" id="PTHR43403">
    <property type="entry name" value="NAD-SPECIFIC GLUTAMATE DEHYDROGENASE"/>
    <property type="match status" value="1"/>
</dbReference>
<dbReference type="SUPFAM" id="SSF51735">
    <property type="entry name" value="NAD(P)-binding Rossmann-fold domains"/>
    <property type="match status" value="1"/>
</dbReference>
<dbReference type="EMBL" id="MLJW01003489">
    <property type="protein sequence ID" value="OIQ71948.1"/>
    <property type="molecule type" value="Genomic_DNA"/>
</dbReference>
<sequence>MRCKVLVEGGNLGCTQYGRIEYAQHGGLIYTDAIDNSAGVDCSDHEVNIKILLDRVVESGDMTLKQRNDLLASMTDEVGHLVLTDNYYQTQSLDIAGHRPAYLLDGQQRLMQWLEGAGRLNRAIEFLPSDDEIARRRSQKLGLTAPENGVLLAYAKISTFDDLVASDLPDDPYFGRSLRAYFPSVLSEKFGTAIAQHPLKREIIATFVANTVVNRMGATFVNFLAAEAAAKTADVVRAYTLAREIFDLEPLWDQIDSLDHSVSSQLQLDLLSKLIAIAQRASRWMLRMRGKEAALPTLIARYQPGARELSAHLADWLPAHSQENWQQATSKLVQAGVAVELAQRLTALEFIFPALDLVDLSESANTTLEQAARAYFEVDSQLGLLAWRTQINRLSTDTLWQTQARGSARDDVYAIASQITQSVLARYQGVADWSSQHGIQIRRLCQLQETISIQGADLAPISVALRELRHLV</sequence>
<evidence type="ECO:0000313" key="3">
    <source>
        <dbReference type="EMBL" id="OIQ71948.1"/>
    </source>
</evidence>
<name>A0A1J5PWL3_9ZZZZ</name>
<feature type="domain" description="NAD-specific glutamate dehydrogenase C-terminal" evidence="2">
    <location>
        <begin position="141"/>
        <end position="469"/>
    </location>
</feature>
<dbReference type="InterPro" id="IPR036291">
    <property type="entry name" value="NAD(P)-bd_dom_sf"/>
</dbReference>
<dbReference type="InterPro" id="IPR028971">
    <property type="entry name" value="NAD-GDH_cat"/>
</dbReference>
<protein>
    <submittedName>
        <fullName evidence="3">NAD-specific glutamate dehydrogenase</fullName>
        <ecNumber evidence="3">1.4.1.2</ecNumber>
    </submittedName>
</protein>
<dbReference type="EC" id="1.4.1.2" evidence="3"/>
<accession>A0A1J5PWL3</accession>
<feature type="domain" description="NAD-glutamate dehydrogenase catalytic" evidence="1">
    <location>
        <begin position="1"/>
        <end position="95"/>
    </location>
</feature>
<dbReference type="InterPro" id="IPR048381">
    <property type="entry name" value="GDH_C"/>
</dbReference>
<proteinExistence type="predicted"/>
<comment type="caution">
    <text evidence="3">The sequence shown here is derived from an EMBL/GenBank/DDBJ whole genome shotgun (WGS) entry which is preliminary data.</text>
</comment>
<dbReference type="AlphaFoldDB" id="A0A1J5PWL3"/>
<organism evidence="3">
    <name type="scientific">mine drainage metagenome</name>
    <dbReference type="NCBI Taxonomy" id="410659"/>
    <lineage>
        <taxon>unclassified sequences</taxon>
        <taxon>metagenomes</taxon>
        <taxon>ecological metagenomes</taxon>
    </lineage>
</organism>